<dbReference type="VEuPathDB" id="FungiDB:BO82DRAFT_429966"/>
<evidence type="ECO:0000256" key="3">
    <source>
        <dbReference type="ARBA" id="ARBA00023015"/>
    </source>
</evidence>
<dbReference type="Proteomes" id="UP000248340">
    <property type="component" value="Unassembled WGS sequence"/>
</dbReference>
<dbReference type="PANTHER" id="PTHR36206">
    <property type="entry name" value="ASPERCRYPTIN BIOSYNTHESIS CLUSTER-SPECIFIC TRANSCRIPTION REGULATOR ATNN-RELATED"/>
    <property type="match status" value="1"/>
</dbReference>
<dbReference type="InterPro" id="IPR021858">
    <property type="entry name" value="Fun_TF"/>
</dbReference>
<dbReference type="Pfam" id="PF00172">
    <property type="entry name" value="Zn_clus"/>
    <property type="match status" value="1"/>
</dbReference>
<keyword evidence="5" id="KW-0804">Transcription</keyword>
<dbReference type="PROSITE" id="PS50048">
    <property type="entry name" value="ZN2_CY6_FUNGAL_2"/>
    <property type="match status" value="1"/>
</dbReference>
<evidence type="ECO:0000313" key="8">
    <source>
        <dbReference type="EMBL" id="PYH84636.1"/>
    </source>
</evidence>
<dbReference type="EMBL" id="KZ821683">
    <property type="protein sequence ID" value="PYH84636.1"/>
    <property type="molecule type" value="Genomic_DNA"/>
</dbReference>
<keyword evidence="2" id="KW-0862">Zinc</keyword>
<keyword evidence="6" id="KW-0539">Nucleus</keyword>
<name>A0A319CFK7_9EURO</name>
<dbReference type="GeneID" id="37143325"/>
<keyword evidence="1" id="KW-0479">Metal-binding</keyword>
<evidence type="ECO:0000256" key="5">
    <source>
        <dbReference type="ARBA" id="ARBA00023163"/>
    </source>
</evidence>
<accession>A0A319CFK7</accession>
<dbReference type="SUPFAM" id="SSF57701">
    <property type="entry name" value="Zn2/Cys6 DNA-binding domain"/>
    <property type="match status" value="1"/>
</dbReference>
<proteinExistence type="predicted"/>
<dbReference type="CDD" id="cd00067">
    <property type="entry name" value="GAL4"/>
    <property type="match status" value="1"/>
</dbReference>
<keyword evidence="4" id="KW-0238">DNA-binding</keyword>
<keyword evidence="9" id="KW-1185">Reference proteome</keyword>
<evidence type="ECO:0000259" key="7">
    <source>
        <dbReference type="PROSITE" id="PS50048"/>
    </source>
</evidence>
<dbReference type="PROSITE" id="PS00463">
    <property type="entry name" value="ZN2_CY6_FUNGAL_1"/>
    <property type="match status" value="1"/>
</dbReference>
<reference evidence="8 9" key="1">
    <citation type="submission" date="2016-12" db="EMBL/GenBank/DDBJ databases">
        <title>The genomes of Aspergillus section Nigri reveals drivers in fungal speciation.</title>
        <authorList>
            <consortium name="DOE Joint Genome Institute"/>
            <person name="Vesth T.C."/>
            <person name="Nybo J."/>
            <person name="Theobald S."/>
            <person name="Brandl J."/>
            <person name="Frisvad J.C."/>
            <person name="Nielsen K.F."/>
            <person name="Lyhne E.K."/>
            <person name="Kogle M.E."/>
            <person name="Kuo A."/>
            <person name="Riley R."/>
            <person name="Clum A."/>
            <person name="Nolan M."/>
            <person name="Lipzen A."/>
            <person name="Salamov A."/>
            <person name="Henrissat B."/>
            <person name="Wiebenga A."/>
            <person name="De Vries R.P."/>
            <person name="Grigoriev I.V."/>
            <person name="Mortensen U.H."/>
            <person name="Andersen M.R."/>
            <person name="Baker S.E."/>
        </authorList>
    </citation>
    <scope>NUCLEOTIDE SEQUENCE [LARGE SCALE GENOMIC DNA]</scope>
    <source>
        <strain evidence="8 9">CBS 121591</strain>
    </source>
</reference>
<evidence type="ECO:0000256" key="1">
    <source>
        <dbReference type="ARBA" id="ARBA00022723"/>
    </source>
</evidence>
<evidence type="ECO:0000256" key="2">
    <source>
        <dbReference type="ARBA" id="ARBA00022833"/>
    </source>
</evidence>
<evidence type="ECO:0000256" key="6">
    <source>
        <dbReference type="ARBA" id="ARBA00023242"/>
    </source>
</evidence>
<evidence type="ECO:0000256" key="4">
    <source>
        <dbReference type="ARBA" id="ARBA00023125"/>
    </source>
</evidence>
<dbReference type="Gene3D" id="4.10.240.10">
    <property type="entry name" value="Zn(2)-C6 fungal-type DNA-binding domain"/>
    <property type="match status" value="1"/>
</dbReference>
<evidence type="ECO:0000313" key="9">
    <source>
        <dbReference type="Proteomes" id="UP000248340"/>
    </source>
</evidence>
<dbReference type="Pfam" id="PF11951">
    <property type="entry name" value="Fungal_trans_2"/>
    <property type="match status" value="1"/>
</dbReference>
<organism evidence="8 9">
    <name type="scientific">Aspergillus uvarum CBS 121591</name>
    <dbReference type="NCBI Taxonomy" id="1448315"/>
    <lineage>
        <taxon>Eukaryota</taxon>
        <taxon>Fungi</taxon>
        <taxon>Dikarya</taxon>
        <taxon>Ascomycota</taxon>
        <taxon>Pezizomycotina</taxon>
        <taxon>Eurotiomycetes</taxon>
        <taxon>Eurotiomycetidae</taxon>
        <taxon>Eurotiales</taxon>
        <taxon>Aspergillaceae</taxon>
        <taxon>Aspergillus</taxon>
        <taxon>Aspergillus subgen. Circumdati</taxon>
    </lineage>
</organism>
<sequence length="560" mass="63761">MLNTRKKAFAKRSRTGCRTCRARRVKCDETPVACNNCTNSGRACDGYDVHRLIPGGGRRKAGNLLPVLTIPADMARKLQWTATSDERRCLSFFQHRSVEHLVGFYDSSLWQQVIFRLCYQEPAIYHAVVALGAVNQANEIAGCIPRPGQSTVHLQNTWYQFALEQSARAITLLNRRRMSQDPQLQEVILVCCLLFVICELLHGNRNRANFHIQGGLQILHVMKIQRQITGLELCQETAIAGPSGPRFSVENCVVEMFLKLQESSVFYGTENPLDFDSHFVFGQPYEKYMQHFQSLGHAKRVLKPLTQANFLFTALYLKASDNYIREDYASLQHRQLLLLSYFHRFLCQFEIFCAREYPDSADGTSRLNKEQREAELIKLSCRQGILASKVALYYKSELWPESLTHECEALIIASETAMARFGGEYPAVTADLAIMPALIISIFRCPDYGVRARGVAAIRSWRSEEGFMSATLTSDIMEEGMKKELQSIYDQAEPWPRGVAFVEEDGLVTARVSYWVGAEEKQHCLPLRRNDILIADLIAIENAKYWPCVRMWGLLDDVKL</sequence>
<keyword evidence="3" id="KW-0805">Transcription regulation</keyword>
<dbReference type="GO" id="GO:0000981">
    <property type="term" value="F:DNA-binding transcription factor activity, RNA polymerase II-specific"/>
    <property type="evidence" value="ECO:0007669"/>
    <property type="project" value="InterPro"/>
</dbReference>
<dbReference type="STRING" id="1448315.A0A319CFK7"/>
<dbReference type="InterPro" id="IPR036864">
    <property type="entry name" value="Zn2-C6_fun-type_DNA-bd_sf"/>
</dbReference>
<dbReference type="RefSeq" id="XP_025494836.1">
    <property type="nucleotide sequence ID" value="XM_025640583.1"/>
</dbReference>
<dbReference type="InterPro" id="IPR001138">
    <property type="entry name" value="Zn2Cys6_DnaBD"/>
</dbReference>
<dbReference type="GO" id="GO:0009893">
    <property type="term" value="P:positive regulation of metabolic process"/>
    <property type="evidence" value="ECO:0007669"/>
    <property type="project" value="UniProtKB-ARBA"/>
</dbReference>
<dbReference type="PANTHER" id="PTHR36206:SF16">
    <property type="entry name" value="TRANSCRIPTION FACTOR DOMAIN-CONTAINING PROTEIN-RELATED"/>
    <property type="match status" value="1"/>
</dbReference>
<feature type="domain" description="Zn(2)-C6 fungal-type" evidence="7">
    <location>
        <begin position="16"/>
        <end position="44"/>
    </location>
</feature>
<gene>
    <name evidence="8" type="ORF">BO82DRAFT_429966</name>
</gene>
<protein>
    <recommendedName>
        <fullName evidence="7">Zn(2)-C6 fungal-type domain-containing protein</fullName>
    </recommendedName>
</protein>
<dbReference type="SMART" id="SM00066">
    <property type="entry name" value="GAL4"/>
    <property type="match status" value="1"/>
</dbReference>
<dbReference type="AlphaFoldDB" id="A0A319CFK7"/>
<dbReference type="GO" id="GO:0003677">
    <property type="term" value="F:DNA binding"/>
    <property type="evidence" value="ECO:0007669"/>
    <property type="project" value="UniProtKB-KW"/>
</dbReference>
<dbReference type="GO" id="GO:0008270">
    <property type="term" value="F:zinc ion binding"/>
    <property type="evidence" value="ECO:0007669"/>
    <property type="project" value="InterPro"/>
</dbReference>
<dbReference type="OrthoDB" id="3145928at2759"/>
<dbReference type="InterPro" id="IPR052360">
    <property type="entry name" value="Transcr_Regulatory_Proteins"/>
</dbReference>